<dbReference type="PANTHER" id="PTHR33154:SF33">
    <property type="entry name" value="TRANSCRIPTIONAL REPRESSOR SDPR"/>
    <property type="match status" value="1"/>
</dbReference>
<dbReference type="GO" id="GO:0003677">
    <property type="term" value="F:DNA binding"/>
    <property type="evidence" value="ECO:0007669"/>
    <property type="project" value="UniProtKB-KW"/>
</dbReference>
<dbReference type="CDD" id="cd00090">
    <property type="entry name" value="HTH_ARSR"/>
    <property type="match status" value="1"/>
</dbReference>
<protein>
    <submittedName>
        <fullName evidence="5">DNA-binding transcriptional ArsR family regulator</fullName>
    </submittedName>
</protein>
<evidence type="ECO:0000313" key="5">
    <source>
        <dbReference type="EMBL" id="MDP9729738.1"/>
    </source>
</evidence>
<reference evidence="5 6" key="1">
    <citation type="submission" date="2023-07" db="EMBL/GenBank/DDBJ databases">
        <title>Genomic Encyclopedia of Type Strains, Phase IV (KMG-IV): sequencing the most valuable type-strain genomes for metagenomic binning, comparative biology and taxonomic classification.</title>
        <authorList>
            <person name="Goeker M."/>
        </authorList>
    </citation>
    <scope>NUCLEOTIDE SEQUENCE [LARGE SCALE GENOMIC DNA]</scope>
    <source>
        <strain evidence="5 6">DSM 25924</strain>
    </source>
</reference>
<dbReference type="Proteomes" id="UP001229209">
    <property type="component" value="Unassembled WGS sequence"/>
</dbReference>
<dbReference type="SMART" id="SM00418">
    <property type="entry name" value="HTH_ARSR"/>
    <property type="match status" value="1"/>
</dbReference>
<proteinExistence type="predicted"/>
<dbReference type="PROSITE" id="PS50987">
    <property type="entry name" value="HTH_ARSR_2"/>
    <property type="match status" value="1"/>
</dbReference>
<dbReference type="InterPro" id="IPR001845">
    <property type="entry name" value="HTH_ArsR_DNA-bd_dom"/>
</dbReference>
<dbReference type="RefSeq" id="WP_306955568.1">
    <property type="nucleotide sequence ID" value="NZ_JAURUO010000020.1"/>
</dbReference>
<dbReference type="NCBIfam" id="NF033788">
    <property type="entry name" value="HTH_metalloreg"/>
    <property type="match status" value="1"/>
</dbReference>
<dbReference type="PRINTS" id="PR00778">
    <property type="entry name" value="HTHARSR"/>
</dbReference>
<dbReference type="InterPro" id="IPR036390">
    <property type="entry name" value="WH_DNA-bd_sf"/>
</dbReference>
<dbReference type="Gene3D" id="1.10.10.10">
    <property type="entry name" value="Winged helix-like DNA-binding domain superfamily/Winged helix DNA-binding domain"/>
    <property type="match status" value="1"/>
</dbReference>
<dbReference type="PANTHER" id="PTHR33154">
    <property type="entry name" value="TRANSCRIPTIONAL REGULATOR, ARSR FAMILY"/>
    <property type="match status" value="1"/>
</dbReference>
<dbReference type="EMBL" id="JAURUO010000020">
    <property type="protein sequence ID" value="MDP9729738.1"/>
    <property type="molecule type" value="Genomic_DNA"/>
</dbReference>
<keyword evidence="6" id="KW-1185">Reference proteome</keyword>
<dbReference type="Pfam" id="PF09860">
    <property type="entry name" value="DUF2087"/>
    <property type="match status" value="1"/>
</dbReference>
<keyword evidence="1" id="KW-0805">Transcription regulation</keyword>
<dbReference type="InterPro" id="IPR036388">
    <property type="entry name" value="WH-like_DNA-bd_sf"/>
</dbReference>
<name>A0ABT9LZQ4_9BACL</name>
<dbReference type="InterPro" id="IPR051081">
    <property type="entry name" value="HTH_MetalResp_TranReg"/>
</dbReference>
<evidence type="ECO:0000256" key="2">
    <source>
        <dbReference type="ARBA" id="ARBA00023125"/>
    </source>
</evidence>
<evidence type="ECO:0000256" key="1">
    <source>
        <dbReference type="ARBA" id="ARBA00023015"/>
    </source>
</evidence>
<dbReference type="InterPro" id="IPR012318">
    <property type="entry name" value="HTH_CRP"/>
</dbReference>
<evidence type="ECO:0000259" key="4">
    <source>
        <dbReference type="PROSITE" id="PS50987"/>
    </source>
</evidence>
<evidence type="ECO:0000256" key="3">
    <source>
        <dbReference type="ARBA" id="ARBA00023163"/>
    </source>
</evidence>
<keyword evidence="2 5" id="KW-0238">DNA-binding</keyword>
<gene>
    <name evidence="5" type="ORF">J2S04_002712</name>
</gene>
<sequence>MTDTDSQVLMQLLKALADKNRIRILGILTQHETSVDELSAYTGLKPPTVSHHLSRLRELGLVSMRADGNVHFYKFQTESLRRLNRLLQPEKLAAMATAEGDAWEQKVLNDFLIGEQLKEIPASRKKRLVILKWLLEKFEWDVRYPESEVNEILKRHHPDFATIRREFIGNKLMLRENGVYWRIPIESEPESGR</sequence>
<accession>A0ABT9LZQ4</accession>
<keyword evidence="3" id="KW-0804">Transcription</keyword>
<dbReference type="SUPFAM" id="SSF46785">
    <property type="entry name" value="Winged helix' DNA-binding domain"/>
    <property type="match status" value="1"/>
</dbReference>
<dbReference type="InterPro" id="IPR011991">
    <property type="entry name" value="ArsR-like_HTH"/>
</dbReference>
<feature type="domain" description="HTH arsR-type" evidence="4">
    <location>
        <begin position="1"/>
        <end position="95"/>
    </location>
</feature>
<dbReference type="InterPro" id="IPR018656">
    <property type="entry name" value="DUF2087"/>
</dbReference>
<evidence type="ECO:0000313" key="6">
    <source>
        <dbReference type="Proteomes" id="UP001229209"/>
    </source>
</evidence>
<dbReference type="SMART" id="SM00419">
    <property type="entry name" value="HTH_CRP"/>
    <property type="match status" value="1"/>
</dbReference>
<comment type="caution">
    <text evidence="5">The sequence shown here is derived from an EMBL/GenBank/DDBJ whole genome shotgun (WGS) entry which is preliminary data.</text>
</comment>
<organism evidence="5 6">
    <name type="scientific">Alicyclobacillus tolerans</name>
    <dbReference type="NCBI Taxonomy" id="90970"/>
    <lineage>
        <taxon>Bacteria</taxon>
        <taxon>Bacillati</taxon>
        <taxon>Bacillota</taxon>
        <taxon>Bacilli</taxon>
        <taxon>Bacillales</taxon>
        <taxon>Alicyclobacillaceae</taxon>
        <taxon>Alicyclobacillus</taxon>
    </lineage>
</organism>
<dbReference type="Pfam" id="PF01022">
    <property type="entry name" value="HTH_5"/>
    <property type="match status" value="1"/>
</dbReference>